<reference evidence="1 2" key="1">
    <citation type="journal article" date="2012" name="BMC Genomics">
        <title>Comparative genomics of the white-rot fungi, Phanerochaete carnosa and P. chrysosporium, to elucidate the genetic basis of the distinct wood types they colonize.</title>
        <authorList>
            <person name="Suzuki H."/>
            <person name="MacDonald J."/>
            <person name="Syed K."/>
            <person name="Salamov A."/>
            <person name="Hori C."/>
            <person name="Aerts A."/>
            <person name="Henrissat B."/>
            <person name="Wiebenga A."/>
            <person name="vanKuyk P.A."/>
            <person name="Barry K."/>
            <person name="Lindquist E."/>
            <person name="LaButti K."/>
            <person name="Lapidus A."/>
            <person name="Lucas S."/>
            <person name="Coutinho P."/>
            <person name="Gong Y."/>
            <person name="Samejima M."/>
            <person name="Mahadevan R."/>
            <person name="Abou-Zaid M."/>
            <person name="de Vries R.P."/>
            <person name="Igarashi K."/>
            <person name="Yadav J.S."/>
            <person name="Grigoriev I.V."/>
            <person name="Master E.R."/>
        </authorList>
    </citation>
    <scope>NUCLEOTIDE SEQUENCE [LARGE SCALE GENOMIC DNA]</scope>
    <source>
        <strain evidence="1 2">HHB-10118-sp</strain>
    </source>
</reference>
<dbReference type="EMBL" id="JH930470">
    <property type="protein sequence ID" value="EKM58637.1"/>
    <property type="molecule type" value="Genomic_DNA"/>
</dbReference>
<evidence type="ECO:0000313" key="2">
    <source>
        <dbReference type="Proteomes" id="UP000008370"/>
    </source>
</evidence>
<sequence length="194" mass="21425">MALRVNNHPSSGPTIDQHVHSEAALAYAAQLPNHDHGEPLWQPEPSKYGEVLIGGVGFVEDGCFYRLFNCTLAADDPVNANRVPHGYIPLEYDKWALLQTRENYLPPKPIYSKSISQFKAEAGATAKGVSLSYKFECKSQEGAILVPGSDVTLSHVQANLRFHEYVRMNHASWHAFAVDQGRMIAPEDVVLVIG</sequence>
<dbReference type="Proteomes" id="UP000008370">
    <property type="component" value="Unassembled WGS sequence"/>
</dbReference>
<name>K5X6X7_PHACS</name>
<keyword evidence="2" id="KW-1185">Reference proteome</keyword>
<dbReference type="KEGG" id="pco:PHACADRAFT_193765"/>
<protein>
    <submittedName>
        <fullName evidence="1">Uncharacterized protein</fullName>
    </submittedName>
</protein>
<dbReference type="InParanoid" id="K5X6X7"/>
<dbReference type="HOGENOM" id="CLU_021108_2_0_1"/>
<organism evidence="1 2">
    <name type="scientific">Phanerochaete carnosa (strain HHB-10118-sp)</name>
    <name type="common">White-rot fungus</name>
    <name type="synonym">Peniophora carnosa</name>
    <dbReference type="NCBI Taxonomy" id="650164"/>
    <lineage>
        <taxon>Eukaryota</taxon>
        <taxon>Fungi</taxon>
        <taxon>Dikarya</taxon>
        <taxon>Basidiomycota</taxon>
        <taxon>Agaricomycotina</taxon>
        <taxon>Agaricomycetes</taxon>
        <taxon>Polyporales</taxon>
        <taxon>Phanerochaetaceae</taxon>
        <taxon>Phanerochaete</taxon>
    </lineage>
</organism>
<dbReference type="OrthoDB" id="3222453at2759"/>
<evidence type="ECO:0000313" key="1">
    <source>
        <dbReference type="EMBL" id="EKM58637.1"/>
    </source>
</evidence>
<accession>K5X6X7</accession>
<dbReference type="AlphaFoldDB" id="K5X6X7"/>
<dbReference type="GeneID" id="18910932"/>
<proteinExistence type="predicted"/>
<gene>
    <name evidence="1" type="ORF">PHACADRAFT_193765</name>
</gene>
<dbReference type="RefSeq" id="XP_007393941.1">
    <property type="nucleotide sequence ID" value="XM_007393879.1"/>
</dbReference>
<dbReference type="STRING" id="650164.K5X6X7"/>